<dbReference type="Pfam" id="PF00512">
    <property type="entry name" value="HisKA"/>
    <property type="match status" value="1"/>
</dbReference>
<keyword evidence="3" id="KW-0597">Phosphoprotein</keyword>
<evidence type="ECO:0000313" key="10">
    <source>
        <dbReference type="EMBL" id="SFK98578.1"/>
    </source>
</evidence>
<dbReference type="CDD" id="cd00082">
    <property type="entry name" value="HisKA"/>
    <property type="match status" value="1"/>
</dbReference>
<dbReference type="PANTHER" id="PTHR43065">
    <property type="entry name" value="SENSOR HISTIDINE KINASE"/>
    <property type="match status" value="1"/>
</dbReference>
<keyword evidence="5" id="KW-0547">Nucleotide-binding</keyword>
<dbReference type="STRING" id="1884381.SAMN05518846_12715"/>
<dbReference type="GO" id="GO:0005524">
    <property type="term" value="F:ATP binding"/>
    <property type="evidence" value="ECO:0007669"/>
    <property type="project" value="UniProtKB-KW"/>
</dbReference>
<proteinExistence type="predicted"/>
<dbReference type="Gene3D" id="3.30.565.10">
    <property type="entry name" value="Histidine kinase-like ATPase, C-terminal domain"/>
    <property type="match status" value="1"/>
</dbReference>
<keyword evidence="7" id="KW-0067">ATP-binding</keyword>
<dbReference type="InterPro" id="IPR036890">
    <property type="entry name" value="HATPase_C_sf"/>
</dbReference>
<evidence type="ECO:0000256" key="7">
    <source>
        <dbReference type="ARBA" id="ARBA00022840"/>
    </source>
</evidence>
<evidence type="ECO:0000256" key="5">
    <source>
        <dbReference type="ARBA" id="ARBA00022741"/>
    </source>
</evidence>
<organism evidence="10 11">
    <name type="scientific">Brevibacillus centrosporus</name>
    <dbReference type="NCBI Taxonomy" id="54910"/>
    <lineage>
        <taxon>Bacteria</taxon>
        <taxon>Bacillati</taxon>
        <taxon>Bacillota</taxon>
        <taxon>Bacilli</taxon>
        <taxon>Bacillales</taxon>
        <taxon>Paenibacillaceae</taxon>
        <taxon>Brevibacillus</taxon>
    </lineage>
</organism>
<dbReference type="GO" id="GO:0000155">
    <property type="term" value="F:phosphorelay sensor kinase activity"/>
    <property type="evidence" value="ECO:0007669"/>
    <property type="project" value="InterPro"/>
</dbReference>
<accession>A0A1I4DY74</accession>
<name>A0A1I4DY74_9BACL</name>
<evidence type="ECO:0000256" key="4">
    <source>
        <dbReference type="ARBA" id="ARBA00022679"/>
    </source>
</evidence>
<dbReference type="InterPro" id="IPR036097">
    <property type="entry name" value="HisK_dim/P_sf"/>
</dbReference>
<dbReference type="Proteomes" id="UP000198915">
    <property type="component" value="Unassembled WGS sequence"/>
</dbReference>
<sequence length="442" mass="49211">MQNKQEILEKLTGIQSSRKSYYTELTYLVEEMKKKNRQLAVINQLTQLSINASWPETSIYIASQLTQILPFARFVLTLTKGGHLSSYLASQEDGQWQCHTHTSVVPEFVEQPTHPLKGFLKDMLEAMFPDYHALSVPLHSQRNQAFGYLTLLQKAEQSADSDSQDAELFSLIASHVGVSVENILLFQDVSEKIKIEAQLVQSAKMAAIGEMAAGIAHELNSPLTAILGNSQLLLREMKATPTAPLMNDIYQCGVRCKKIIQNLLTFSRQEEYVFSTISIDEVVEDALGLIGYQLSVSGLTVTKHLTQPPLQFHGSRHQIEQIVINLLLNARDALAGRENPCIELRSFLLEDEAHAYVGLSVYDNGEGITGEQLPQIFQPFYSTKERTKGTGLGLSVSLGIAEAHGGKLMVESEENEYSQFTLLLPLLREEARNGEKTDTDRG</sequence>
<evidence type="ECO:0000313" key="11">
    <source>
        <dbReference type="Proteomes" id="UP000198915"/>
    </source>
</evidence>
<dbReference type="PROSITE" id="PS50109">
    <property type="entry name" value="HIS_KIN"/>
    <property type="match status" value="1"/>
</dbReference>
<dbReference type="RefSeq" id="WP_092277116.1">
    <property type="nucleotide sequence ID" value="NZ_FORT01000027.1"/>
</dbReference>
<keyword evidence="8" id="KW-0902">Two-component regulatory system</keyword>
<keyword evidence="4" id="KW-0808">Transferase</keyword>
<dbReference type="EC" id="2.7.13.3" evidence="2"/>
<dbReference type="EMBL" id="FORT01000027">
    <property type="protein sequence ID" value="SFK98578.1"/>
    <property type="molecule type" value="Genomic_DNA"/>
</dbReference>
<reference evidence="11" key="1">
    <citation type="submission" date="2016-10" db="EMBL/GenBank/DDBJ databases">
        <authorList>
            <person name="Varghese N."/>
            <person name="Submissions S."/>
        </authorList>
    </citation>
    <scope>NUCLEOTIDE SEQUENCE [LARGE SCALE GENOMIC DNA]</scope>
    <source>
        <strain evidence="11">OK042</strain>
    </source>
</reference>
<evidence type="ECO:0000256" key="8">
    <source>
        <dbReference type="ARBA" id="ARBA00023012"/>
    </source>
</evidence>
<dbReference type="Pfam" id="PF02518">
    <property type="entry name" value="HATPase_c"/>
    <property type="match status" value="1"/>
</dbReference>
<keyword evidence="6 10" id="KW-0418">Kinase</keyword>
<evidence type="ECO:0000256" key="3">
    <source>
        <dbReference type="ARBA" id="ARBA00022553"/>
    </source>
</evidence>
<dbReference type="AlphaFoldDB" id="A0A1I4DY74"/>
<evidence type="ECO:0000256" key="1">
    <source>
        <dbReference type="ARBA" id="ARBA00000085"/>
    </source>
</evidence>
<evidence type="ECO:0000259" key="9">
    <source>
        <dbReference type="PROSITE" id="PS50109"/>
    </source>
</evidence>
<evidence type="ECO:0000256" key="2">
    <source>
        <dbReference type="ARBA" id="ARBA00012438"/>
    </source>
</evidence>
<keyword evidence="11" id="KW-1185">Reference proteome</keyword>
<dbReference type="SUPFAM" id="SSF55781">
    <property type="entry name" value="GAF domain-like"/>
    <property type="match status" value="1"/>
</dbReference>
<dbReference type="InterPro" id="IPR005467">
    <property type="entry name" value="His_kinase_dom"/>
</dbReference>
<feature type="domain" description="Histidine kinase" evidence="9">
    <location>
        <begin position="214"/>
        <end position="428"/>
    </location>
</feature>
<dbReference type="InterPro" id="IPR003661">
    <property type="entry name" value="HisK_dim/P_dom"/>
</dbReference>
<dbReference type="SUPFAM" id="SSF47384">
    <property type="entry name" value="Homodimeric domain of signal transducing histidine kinase"/>
    <property type="match status" value="1"/>
</dbReference>
<comment type="catalytic activity">
    <reaction evidence="1">
        <text>ATP + protein L-histidine = ADP + protein N-phospho-L-histidine.</text>
        <dbReference type="EC" id="2.7.13.3"/>
    </reaction>
</comment>
<evidence type="ECO:0000256" key="6">
    <source>
        <dbReference type="ARBA" id="ARBA00022777"/>
    </source>
</evidence>
<dbReference type="Gene3D" id="1.10.287.130">
    <property type="match status" value="1"/>
</dbReference>
<dbReference type="PRINTS" id="PR00344">
    <property type="entry name" value="BCTRLSENSOR"/>
</dbReference>
<dbReference type="SMART" id="SM00387">
    <property type="entry name" value="HATPase_c"/>
    <property type="match status" value="1"/>
</dbReference>
<protein>
    <recommendedName>
        <fullName evidence="2">histidine kinase</fullName>
        <ecNumber evidence="2">2.7.13.3</ecNumber>
    </recommendedName>
</protein>
<dbReference type="PANTHER" id="PTHR43065:SF42">
    <property type="entry name" value="TWO-COMPONENT SENSOR PPRA"/>
    <property type="match status" value="1"/>
</dbReference>
<dbReference type="InterPro" id="IPR003594">
    <property type="entry name" value="HATPase_dom"/>
</dbReference>
<dbReference type="SUPFAM" id="SSF55874">
    <property type="entry name" value="ATPase domain of HSP90 chaperone/DNA topoisomerase II/histidine kinase"/>
    <property type="match status" value="1"/>
</dbReference>
<dbReference type="InterPro" id="IPR029016">
    <property type="entry name" value="GAF-like_dom_sf"/>
</dbReference>
<gene>
    <name evidence="10" type="ORF">SAMN05518846_12715</name>
</gene>
<dbReference type="Gene3D" id="3.30.450.40">
    <property type="match status" value="1"/>
</dbReference>
<dbReference type="SMART" id="SM00388">
    <property type="entry name" value="HisKA"/>
    <property type="match status" value="1"/>
</dbReference>
<dbReference type="InterPro" id="IPR004358">
    <property type="entry name" value="Sig_transdc_His_kin-like_C"/>
</dbReference>